<keyword evidence="5 7" id="KW-0067">ATP-binding</keyword>
<dbReference type="GO" id="GO:0016740">
    <property type="term" value="F:transferase activity"/>
    <property type="evidence" value="ECO:0007669"/>
    <property type="project" value="UniProtKB-ARBA"/>
</dbReference>
<dbReference type="Gene3D" id="3.30.930.10">
    <property type="entry name" value="Bira Bifunctional Protein, Domain 2"/>
    <property type="match status" value="1"/>
</dbReference>
<evidence type="ECO:0000256" key="7">
    <source>
        <dbReference type="HAMAP-Rule" id="MF_00555"/>
    </source>
</evidence>
<dbReference type="NCBIfam" id="TIGR00669">
    <property type="entry name" value="asnA"/>
    <property type="match status" value="1"/>
</dbReference>
<evidence type="ECO:0000256" key="8">
    <source>
        <dbReference type="NCBIfam" id="TIGR00669"/>
    </source>
</evidence>
<keyword evidence="6 7" id="KW-0061">Asparagine biosynthesis</keyword>
<organism evidence="10 11">
    <name type="scientific">Limosilactobacillus panis DSM 6035</name>
    <dbReference type="NCBI Taxonomy" id="1423782"/>
    <lineage>
        <taxon>Bacteria</taxon>
        <taxon>Bacillati</taxon>
        <taxon>Bacillota</taxon>
        <taxon>Bacilli</taxon>
        <taxon>Lactobacillales</taxon>
        <taxon>Lactobacillaceae</taxon>
        <taxon>Limosilactobacillus</taxon>
    </lineage>
</organism>
<evidence type="ECO:0000256" key="6">
    <source>
        <dbReference type="ARBA" id="ARBA00022888"/>
    </source>
</evidence>
<gene>
    <name evidence="7" type="primary">asnA</name>
    <name evidence="10" type="ORF">FD32_GL001628</name>
</gene>
<reference evidence="10 11" key="1">
    <citation type="journal article" date="2015" name="Genome Announc.">
        <title>Expanding the biotechnology potential of lactobacilli through comparative genomics of 213 strains and associated genera.</title>
        <authorList>
            <person name="Sun Z."/>
            <person name="Harris H.M."/>
            <person name="McCann A."/>
            <person name="Guo C."/>
            <person name="Argimon S."/>
            <person name="Zhang W."/>
            <person name="Yang X."/>
            <person name="Jeffery I.B."/>
            <person name="Cooney J.C."/>
            <person name="Kagawa T.F."/>
            <person name="Liu W."/>
            <person name="Song Y."/>
            <person name="Salvetti E."/>
            <person name="Wrobel A."/>
            <person name="Rasinkangas P."/>
            <person name="Parkhill J."/>
            <person name="Rea M.C."/>
            <person name="O'Sullivan O."/>
            <person name="Ritari J."/>
            <person name="Douillard F.P."/>
            <person name="Paul Ross R."/>
            <person name="Yang R."/>
            <person name="Briner A.E."/>
            <person name="Felis G.E."/>
            <person name="de Vos W.M."/>
            <person name="Barrangou R."/>
            <person name="Klaenhammer T.R."/>
            <person name="Caufield P.W."/>
            <person name="Cui Y."/>
            <person name="Zhang H."/>
            <person name="O'Toole P.W."/>
        </authorList>
    </citation>
    <scope>NUCLEOTIDE SEQUENCE [LARGE SCALE GENOMIC DNA]</scope>
    <source>
        <strain evidence="10 11">DSM 6035</strain>
    </source>
</reference>
<dbReference type="PANTHER" id="PTHR30073">
    <property type="entry name" value="ASPARTATE--AMMONIA LIGASE"/>
    <property type="match status" value="1"/>
</dbReference>
<comment type="similarity">
    <text evidence="7">Belongs to the class-II aminoacyl-tRNA synthetase family. AsnA subfamily.</text>
</comment>
<sequence>MLIMSLIIPQDYDPKLSIRDTEAAIRFIRENFQDEFGHELHLQRMSAPMFVEKGTGLNDNLNGVEKPVSFSMKGLPGETIEVVHSLAKWKRMALKKYGFGMHEGLYTNMNAIRKDEDLDNFHSIYVDQWDWEKIIAKEERTETTLKATVRQIFKVIKKIERELWELYPDAVYQLPDEIHFVTTQELEDRWPDLTPMEREDKIAKELGAVFVMKIGDKLKRSGKPHDGRAPDYDDWQLNGDIIFWYKPLQKKLEISSMGIRVSPESMKEQLEKAGEEAREKLPFHQMLLKGELPYTIGGGIGQSRLCMLLLGKAHVGEVQASVWPQEMLDKCAASHIQIL</sequence>
<dbReference type="HAMAP" id="MF_00555">
    <property type="entry name" value="AsnA"/>
    <property type="match status" value="1"/>
</dbReference>
<dbReference type="GO" id="GO:0005524">
    <property type="term" value="F:ATP binding"/>
    <property type="evidence" value="ECO:0007669"/>
    <property type="project" value="UniProtKB-UniRule"/>
</dbReference>
<dbReference type="GO" id="GO:0140096">
    <property type="term" value="F:catalytic activity, acting on a protein"/>
    <property type="evidence" value="ECO:0007669"/>
    <property type="project" value="UniProtKB-ARBA"/>
</dbReference>
<evidence type="ECO:0000256" key="4">
    <source>
        <dbReference type="ARBA" id="ARBA00022741"/>
    </source>
</evidence>
<proteinExistence type="inferred from homology"/>
<feature type="domain" description="Aminoacyl-transfer RNA synthetases class-II family profile" evidence="9">
    <location>
        <begin position="26"/>
        <end position="324"/>
    </location>
</feature>
<comment type="pathway">
    <text evidence="7">Amino-acid biosynthesis; L-asparagine biosynthesis; L-asparagine from L-aspartate (ammonia route): step 1/1.</text>
</comment>
<dbReference type="InterPro" id="IPR006195">
    <property type="entry name" value="aa-tRNA-synth_II"/>
</dbReference>
<dbReference type="InterPro" id="IPR045864">
    <property type="entry name" value="aa-tRNA-synth_II/BPL/LPL"/>
</dbReference>
<evidence type="ECO:0000256" key="5">
    <source>
        <dbReference type="ARBA" id="ARBA00022840"/>
    </source>
</evidence>
<keyword evidence="3 7" id="KW-0028">Amino-acid biosynthesis</keyword>
<evidence type="ECO:0000259" key="9">
    <source>
        <dbReference type="PROSITE" id="PS50862"/>
    </source>
</evidence>
<evidence type="ECO:0000313" key="11">
    <source>
        <dbReference type="Proteomes" id="UP000051412"/>
    </source>
</evidence>
<dbReference type="PATRIC" id="fig|1423782.4.peg.1693"/>
<dbReference type="Pfam" id="PF03590">
    <property type="entry name" value="AsnA"/>
    <property type="match status" value="1"/>
</dbReference>
<comment type="subcellular location">
    <subcellularLocation>
        <location evidence="7">Cytoplasm</location>
    </subcellularLocation>
</comment>
<dbReference type="PIRSF" id="PIRSF001555">
    <property type="entry name" value="Asp_ammon_ligase"/>
    <property type="match status" value="1"/>
</dbReference>
<dbReference type="UniPathway" id="UPA00134">
    <property type="reaction ID" value="UER00194"/>
</dbReference>
<dbReference type="PROSITE" id="PS50862">
    <property type="entry name" value="AA_TRNA_LIGASE_II"/>
    <property type="match status" value="1"/>
</dbReference>
<evidence type="ECO:0000256" key="3">
    <source>
        <dbReference type="ARBA" id="ARBA00022605"/>
    </source>
</evidence>
<dbReference type="GO" id="GO:0005829">
    <property type="term" value="C:cytosol"/>
    <property type="evidence" value="ECO:0007669"/>
    <property type="project" value="TreeGrafter"/>
</dbReference>
<dbReference type="PANTHER" id="PTHR30073:SF5">
    <property type="entry name" value="ASPARTATE--AMMONIA LIGASE"/>
    <property type="match status" value="1"/>
</dbReference>
<dbReference type="EMBL" id="AZGM01000035">
    <property type="protein sequence ID" value="KRM28825.1"/>
    <property type="molecule type" value="Genomic_DNA"/>
</dbReference>
<evidence type="ECO:0000313" key="10">
    <source>
        <dbReference type="EMBL" id="KRM28825.1"/>
    </source>
</evidence>
<dbReference type="InterPro" id="IPR004618">
    <property type="entry name" value="AsnA"/>
</dbReference>
<accession>A0A0R1XM98</accession>
<dbReference type="EC" id="6.3.1.1" evidence="7 8"/>
<keyword evidence="2 7" id="KW-0436">Ligase</keyword>
<keyword evidence="4 7" id="KW-0547">Nucleotide-binding</keyword>
<keyword evidence="11" id="KW-1185">Reference proteome</keyword>
<name>A0A0R1XM98_9LACO</name>
<dbReference type="STRING" id="1423782.FD32_GL001628"/>
<evidence type="ECO:0000256" key="2">
    <source>
        <dbReference type="ARBA" id="ARBA00022598"/>
    </source>
</evidence>
<comment type="caution">
    <text evidence="10">The sequence shown here is derived from an EMBL/GenBank/DDBJ whole genome shotgun (WGS) entry which is preliminary data.</text>
</comment>
<dbReference type="Proteomes" id="UP000051412">
    <property type="component" value="Unassembled WGS sequence"/>
</dbReference>
<dbReference type="GO" id="GO:0004071">
    <property type="term" value="F:aspartate-ammonia ligase activity"/>
    <property type="evidence" value="ECO:0007669"/>
    <property type="project" value="UniProtKB-UniRule"/>
</dbReference>
<dbReference type="AlphaFoldDB" id="A0A0R1XM98"/>
<dbReference type="CDD" id="cd00645">
    <property type="entry name" value="AsnA"/>
    <property type="match status" value="1"/>
</dbReference>
<comment type="catalytic activity">
    <reaction evidence="7">
        <text>L-aspartate + NH4(+) + ATP = L-asparagine + AMP + diphosphate + H(+)</text>
        <dbReference type="Rhea" id="RHEA:11372"/>
        <dbReference type="ChEBI" id="CHEBI:15378"/>
        <dbReference type="ChEBI" id="CHEBI:28938"/>
        <dbReference type="ChEBI" id="CHEBI:29991"/>
        <dbReference type="ChEBI" id="CHEBI:30616"/>
        <dbReference type="ChEBI" id="CHEBI:33019"/>
        <dbReference type="ChEBI" id="CHEBI:58048"/>
        <dbReference type="ChEBI" id="CHEBI:456215"/>
        <dbReference type="EC" id="6.3.1.1"/>
    </reaction>
</comment>
<evidence type="ECO:0000256" key="1">
    <source>
        <dbReference type="ARBA" id="ARBA00022490"/>
    </source>
</evidence>
<dbReference type="SUPFAM" id="SSF55681">
    <property type="entry name" value="Class II aaRS and biotin synthetases"/>
    <property type="match status" value="1"/>
</dbReference>
<protein>
    <recommendedName>
        <fullName evidence="7 8">Aspartate--ammonia ligase</fullName>
        <ecNumber evidence="7 8">6.3.1.1</ecNumber>
    </recommendedName>
    <alternativeName>
        <fullName evidence="7">Asparagine synthetase A</fullName>
    </alternativeName>
</protein>
<dbReference type="GO" id="GO:0070981">
    <property type="term" value="P:L-asparagine biosynthetic process"/>
    <property type="evidence" value="ECO:0007669"/>
    <property type="project" value="UniProtKB-UniRule"/>
</dbReference>
<keyword evidence="1 7" id="KW-0963">Cytoplasm</keyword>